<evidence type="ECO:0000259" key="1">
    <source>
        <dbReference type="Pfam" id="PF02796"/>
    </source>
</evidence>
<dbReference type="Pfam" id="PF02796">
    <property type="entry name" value="HTH_7"/>
    <property type="match status" value="1"/>
</dbReference>
<protein>
    <submittedName>
        <fullName evidence="2">Helix-turn-helix domain-containing protein</fullName>
    </submittedName>
</protein>
<dbReference type="Proteomes" id="UP001617213">
    <property type="component" value="Unassembled WGS sequence"/>
</dbReference>
<sequence length="60" mass="6722">MRPLKELKLLEQGISVAKLVKTLKTSRQTVIRLREKAKEAIPVSLSVNTNTKLAHVLKSN</sequence>
<proteinExistence type="predicted"/>
<name>A0ABW8E658_9PSED</name>
<dbReference type="RefSeq" id="WP_401382642.1">
    <property type="nucleotide sequence ID" value="NZ_JBIUWZ010000029.1"/>
</dbReference>
<feature type="domain" description="Resolvase HTH" evidence="1">
    <location>
        <begin position="7"/>
        <end position="32"/>
    </location>
</feature>
<keyword evidence="3" id="KW-1185">Reference proteome</keyword>
<evidence type="ECO:0000313" key="3">
    <source>
        <dbReference type="Proteomes" id="UP001617213"/>
    </source>
</evidence>
<organism evidence="2 3">
    <name type="scientific">Pseudomonas sivasensis</name>
    <dbReference type="NCBI Taxonomy" id="1880678"/>
    <lineage>
        <taxon>Bacteria</taxon>
        <taxon>Pseudomonadati</taxon>
        <taxon>Pseudomonadota</taxon>
        <taxon>Gammaproteobacteria</taxon>
        <taxon>Pseudomonadales</taxon>
        <taxon>Pseudomonadaceae</taxon>
        <taxon>Pseudomonas</taxon>
    </lineage>
</organism>
<gene>
    <name evidence="2" type="ORF">ACIOWJ_18900</name>
</gene>
<accession>A0ABW8E658</accession>
<dbReference type="EMBL" id="JBIUWZ010000029">
    <property type="protein sequence ID" value="MFJ2680143.1"/>
    <property type="molecule type" value="Genomic_DNA"/>
</dbReference>
<reference evidence="2 3" key="1">
    <citation type="submission" date="2024-10" db="EMBL/GenBank/DDBJ databases">
        <title>The Natural Products Discovery Center: Release of the First 8490 Sequenced Strains for Exploring Actinobacteria Biosynthetic Diversity.</title>
        <authorList>
            <person name="Kalkreuter E."/>
            <person name="Kautsar S.A."/>
            <person name="Yang D."/>
            <person name="Bader C.D."/>
            <person name="Teijaro C.N."/>
            <person name="Fluegel L."/>
            <person name="Davis C.M."/>
            <person name="Simpson J.R."/>
            <person name="Lauterbach L."/>
            <person name="Steele A.D."/>
            <person name="Gui C."/>
            <person name="Meng S."/>
            <person name="Li G."/>
            <person name="Viehrig K."/>
            <person name="Ye F."/>
            <person name="Su P."/>
            <person name="Kiefer A.F."/>
            <person name="Nichols A."/>
            <person name="Cepeda A.J."/>
            <person name="Yan W."/>
            <person name="Fan B."/>
            <person name="Jiang Y."/>
            <person name="Adhikari A."/>
            <person name="Zheng C.-J."/>
            <person name="Schuster L."/>
            <person name="Cowan T.M."/>
            <person name="Smanski M.J."/>
            <person name="Chevrette M.G."/>
            <person name="De Carvalho L.P.S."/>
            <person name="Shen B."/>
        </authorList>
    </citation>
    <scope>NUCLEOTIDE SEQUENCE [LARGE SCALE GENOMIC DNA]</scope>
    <source>
        <strain evidence="2 3">NPDC087581</strain>
    </source>
</reference>
<evidence type="ECO:0000313" key="2">
    <source>
        <dbReference type="EMBL" id="MFJ2680143.1"/>
    </source>
</evidence>
<dbReference type="InterPro" id="IPR006120">
    <property type="entry name" value="Resolvase_HTH_dom"/>
</dbReference>
<comment type="caution">
    <text evidence="2">The sequence shown here is derived from an EMBL/GenBank/DDBJ whole genome shotgun (WGS) entry which is preliminary data.</text>
</comment>